<reference evidence="2 3" key="1">
    <citation type="submission" date="2020-04" db="EMBL/GenBank/DDBJ databases">
        <authorList>
            <person name="Yin C."/>
        </authorList>
    </citation>
    <scope>NUCLEOTIDE SEQUENCE [LARGE SCALE GENOMIC DNA]</scope>
    <source>
        <strain evidence="2 3">Ae27</strain>
    </source>
</reference>
<accession>A0A847RZ06</accession>
<evidence type="ECO:0000313" key="3">
    <source>
        <dbReference type="Proteomes" id="UP000570474"/>
    </source>
</evidence>
<keyword evidence="1" id="KW-1133">Transmembrane helix</keyword>
<dbReference type="AlphaFoldDB" id="A0A847RZ06"/>
<organism evidence="2 3">
    <name type="scientific">Chitinophaga varians</name>
    <dbReference type="NCBI Taxonomy" id="2202339"/>
    <lineage>
        <taxon>Bacteria</taxon>
        <taxon>Pseudomonadati</taxon>
        <taxon>Bacteroidota</taxon>
        <taxon>Chitinophagia</taxon>
        <taxon>Chitinophagales</taxon>
        <taxon>Chitinophagaceae</taxon>
        <taxon>Chitinophaga</taxon>
    </lineage>
</organism>
<proteinExistence type="predicted"/>
<gene>
    <name evidence="2" type="ORF">HGH92_09665</name>
</gene>
<name>A0A847RZ06_9BACT</name>
<dbReference type="RefSeq" id="WP_168870520.1">
    <property type="nucleotide sequence ID" value="NZ_JABAIA010000001.1"/>
</dbReference>
<sequence length="560" mass="64765">MEHRKRKLPRIIRIILTVLSILLVLVLCTGWYLNQHWTKLLRKELSGYVTDLSDSLYTVQFKELHLNVLSGSLTVDKAAMTLDSAVYRRMLAAHRAPENTYLISVEKLQLRYFKPWRYFTRKELSAGELIVTGPSIVMDQNSTVRDTTRPRTAYEDISSKMKSIFIGHLQLDSTNFKYVFTRKDSSRVIHQFHNLRVGVNDFLIDSVALNDPTRYLYARNYEIGMRDYMNRTRDSLYWMYVRSIRYDAAERTLNIGQFELQPRYDKTQFQQQTGGVQQDRYELQFNDIKVQELDPRLLLQEQQVWARRINIGNGRLHIYRDRTLPMPPGDKLGQFPNQVLQKLHLPIKIDTLTGNNVELQYAELSPVSRHVGQINFNHVHARLTNITNIDSMVARNKHCMADFDAIFMQSGKLRAHFDFTLNNPAGQFAVSGQLKNMNGKELNSVTRPLGMIEIRSCNIRDLNFNIRGDERKAAGSVTMLYDNLKIAILKQDKDHKNYSRKGLMSFVANVMVIKDGNPLPGEKVRVANVTHVRDVQKSFFNLVWKTLFTGVKETAGAGKL</sequence>
<keyword evidence="1" id="KW-0472">Membrane</keyword>
<evidence type="ECO:0000313" key="2">
    <source>
        <dbReference type="EMBL" id="NLR64571.1"/>
    </source>
</evidence>
<protein>
    <recommendedName>
        <fullName evidence="4">AsmA-like C-terminal domain-containing protein</fullName>
    </recommendedName>
</protein>
<keyword evidence="3" id="KW-1185">Reference proteome</keyword>
<dbReference type="EMBL" id="JABAIA010000001">
    <property type="protein sequence ID" value="NLR64571.1"/>
    <property type="molecule type" value="Genomic_DNA"/>
</dbReference>
<feature type="transmembrane region" description="Helical" evidence="1">
    <location>
        <begin position="12"/>
        <end position="33"/>
    </location>
</feature>
<keyword evidence="1" id="KW-0812">Transmembrane</keyword>
<evidence type="ECO:0000256" key="1">
    <source>
        <dbReference type="SAM" id="Phobius"/>
    </source>
</evidence>
<dbReference type="Proteomes" id="UP000570474">
    <property type="component" value="Unassembled WGS sequence"/>
</dbReference>
<comment type="caution">
    <text evidence="2">The sequence shown here is derived from an EMBL/GenBank/DDBJ whole genome shotgun (WGS) entry which is preliminary data.</text>
</comment>
<evidence type="ECO:0008006" key="4">
    <source>
        <dbReference type="Google" id="ProtNLM"/>
    </source>
</evidence>